<dbReference type="Proteomes" id="UP000233618">
    <property type="component" value="Unassembled WGS sequence"/>
</dbReference>
<name>A0A2N3IGB7_9BACT</name>
<protein>
    <submittedName>
        <fullName evidence="1">Uncharacterized protein</fullName>
    </submittedName>
</protein>
<sequence length="100" mass="11531">MKLKYCTLEQLEQQKQQLIESSDEEWKETIFYAERMTEIERCIELKKNDDSLTRYYCPQCAGNDISTSRIGDVIGSAFVGKCNECSYNFTISINGDFNGC</sequence>
<evidence type="ECO:0000313" key="1">
    <source>
        <dbReference type="EMBL" id="PKQ69374.1"/>
    </source>
</evidence>
<keyword evidence="2" id="KW-1185">Reference proteome</keyword>
<dbReference type="EMBL" id="MVDE01000001">
    <property type="protein sequence ID" value="PKQ69374.1"/>
    <property type="molecule type" value="Genomic_DNA"/>
</dbReference>
<dbReference type="AlphaFoldDB" id="A0A2N3IGB7"/>
<comment type="caution">
    <text evidence="1">The sequence shown here is derived from an EMBL/GenBank/DDBJ whole genome shotgun (WGS) entry which is preliminary data.</text>
</comment>
<reference evidence="1 2" key="1">
    <citation type="journal article" date="2017" name="Front. Microbiol.">
        <title>Labilibaculum manganireducens gen. nov., sp. nov. and Labilibaculum filiforme sp. nov., Novel Bacteroidetes Isolated from Subsurface Sediments of the Baltic Sea.</title>
        <authorList>
            <person name="Vandieken V."/>
            <person name="Marshall I.P."/>
            <person name="Niemann H."/>
            <person name="Engelen B."/>
            <person name="Cypionka H."/>
        </authorList>
    </citation>
    <scope>NUCLEOTIDE SEQUENCE [LARGE SCALE GENOMIC DNA]</scope>
    <source>
        <strain evidence="1 2">59.10-2M</strain>
    </source>
</reference>
<proteinExistence type="predicted"/>
<organism evidence="1 2">
    <name type="scientific">Labilibaculum manganireducens</name>
    <dbReference type="NCBI Taxonomy" id="1940525"/>
    <lineage>
        <taxon>Bacteria</taxon>
        <taxon>Pseudomonadati</taxon>
        <taxon>Bacteroidota</taxon>
        <taxon>Bacteroidia</taxon>
        <taxon>Marinilabiliales</taxon>
        <taxon>Marinifilaceae</taxon>
        <taxon>Labilibaculum</taxon>
    </lineage>
</organism>
<dbReference type="RefSeq" id="WP_101307785.1">
    <property type="nucleotide sequence ID" value="NZ_MVDE01000001.1"/>
</dbReference>
<evidence type="ECO:0000313" key="2">
    <source>
        <dbReference type="Proteomes" id="UP000233618"/>
    </source>
</evidence>
<gene>
    <name evidence="1" type="ORF">BZG01_00100</name>
</gene>
<accession>A0A2N3IGB7</accession>